<accession>A0A9X2JNZ7</accession>
<keyword evidence="5" id="KW-0378">Hydrolase</keyword>
<proteinExistence type="predicted"/>
<dbReference type="SMART" id="SM00490">
    <property type="entry name" value="HELICc"/>
    <property type="match status" value="1"/>
</dbReference>
<comment type="caution">
    <text evidence="5">The sequence shown here is derived from an EMBL/GenBank/DDBJ whole genome shotgun (WGS) entry which is preliminary data.</text>
</comment>
<keyword evidence="5" id="KW-0347">Helicase</keyword>
<keyword evidence="2" id="KW-0067">ATP-binding</keyword>
<feature type="domain" description="Helicase ATP-binding" evidence="3">
    <location>
        <begin position="109"/>
        <end position="328"/>
    </location>
</feature>
<organism evidence="5 6">
    <name type="scientific">Limimaricola litoreus</name>
    <dbReference type="NCBI Taxonomy" id="2955316"/>
    <lineage>
        <taxon>Bacteria</taxon>
        <taxon>Pseudomonadati</taxon>
        <taxon>Pseudomonadota</taxon>
        <taxon>Alphaproteobacteria</taxon>
        <taxon>Rhodobacterales</taxon>
        <taxon>Paracoccaceae</taxon>
        <taxon>Limimaricola</taxon>
    </lineage>
</organism>
<sequence length="1972" mass="217296">MKDHVSGQFNAAELDPLHFRRTLEARLRSFTTAAAAVSPVVAPALGHAISKMIEGETLIRGPFVESLPDFEKGSSIEQLVSDGILSDQWKGMSEKAPGVWRRPLHRHQQAAIGRDDNYIVATGTGSGKTESFLFPLIDDLMRHRKEKPGVKAILVYPLNALATDQMFRIARLLFNELDDPGITLGRFTGQTTPGASRAEIEREILSSPSFEDAFPDAHKAPKGWLLSRSEMLETPPDILITNYAMLEHVLLLPRNRTLLRDADLRWLVLDELHTYAGAQAIEVAFLLRKLKANLGMTTGKLRCVGTSASLDPERKDDLTKFAEDLFNEPFGSGDAAVITGQRELHPRLSDERSTHSLSPEDWVSLGEGLTRLRREGALLPEEERFHVENWNDELGSLLPLEGEDLGEALLTALSALSEVRQVAAALHNKTNGLMLIERLAGEIFRGVDQVLAERALIALVNTAVLAVPRQGGGFPLLPARYHIAATTIEGALVELSADAPERWSRVLAGKMGRDSTESAPSAFPLLVCRSCGEPYIEAWDNGIHLAALPPRNSNGERTVLRLTGSTPAALDEEEEEAEQTEFVHVFPRTGMIADAPGEGIISLQLAECVDDEHDRKKYVKACLACGEKKGAFAEPLTTIYAGDESTSAMATQTLLEALPAKPDSDAPLRGRSLLAFSDNRQDAAFFAPFLERISRVEAIRGAIIDAVRSEEGLTITNLAAEASARLKKHRFRVFDRGDQSAPLSGSEMKDRMTALVTAEITLGGRGRDSLEAYGLLSVEHDGLEKIERRVARALEDSGKPHLSGYVSGVMHLILMMMRQSRAISDLDGRLDLGDEAIWGRGLGSERISWELRKESNASRMRRVLPTRPRDRTRLIWVLCDRLGLSREDADSVAEACWNDMVRPRVGVLKKGSLAMVIDLDKVKLGKTSERYRCDSCGRIASFDLGGVCLANRCEGAVSKLPAAGTDGDVAGNYYVERWLSQPGAAIAREHTAAIGTALRNEIEGNFRTGEVNVLSCTTTMEMGVDLGDLEAVICRNVPPGIANYQQRAGRAGRRAQVAPIALTIARGSRYDQASFRRFDDYLKALPNVPYINLENPRFFHRHQVSCVLAGWFTRRLAASSRSGSPRLRDVLGERLDSTAHKILLEDFTIWLQSDQGKQALGTAQAMAAGLPNGVGLQGTDLLRHVKDEALSRWLNDVCGRWQLIDDRAQRADAEAAEAESETEKQRANGRVFRAGKEKQLFLDRLLTESLSRLGIIPTYSFPVSSLSLEVVRDRGHGRGSDDIELARDASLAISEFAPGAETIAAGRVWTSAGISRRSSHTANDVWMEEGRLQICRNCRNVERLQTDGETLQACPSCGGNVEPPRRFLEPVGFLTNYKERAGGEPGSSRLRPRAVDEARLLTKAPSNLMGATDVRDVSTYFASAIGSADHPEGRMIVVNRGPNGTGYMRCPRCEHAEPAPKSYFGFSPLSSKHHDPRTGDPCPVEELKGSTDLAHTYSTDIRLIRIAVPIDPPKSPVDERAWQEDVLRSAAEAIRLAAADMLGTDPRDLRATFELAPAGGFDIVLADATPGGAGYARRLVEESRFSARRLLLEAINKLDCEKDCQTTCVHCLNDYSNQIWWDRMDRHLSRSWLEKVAARSIARPKHVPEDAVPCLAPLGIALGPVLKGHKQVIAVGSSIWGAEEPETSLGSARALRDWLEDDQGRRAWLVLPDHDENSPTGTDRQIAEMLRPIEDPGRLVFVRLSESELRTAPRLTMFGGLANEELFDTEPKQCLMSGIGSGVCFRRHGVDDMASLWVAKHAQEVLKAPKSELFAKLLDRLVVHRFQAGTPRNVAAVFQELNGQTVSVAIQDPWIGAQHRNREKLGEFLRALGQAGVAIKELKLTWNPRNGDDHRNVQSEGLREVSQLHLSKEVALRPWEPSRGQHFHDRIVQIRQEATGVTWRVDVTSGIDNLMSYQKECNLFIEKLHSIN</sequence>
<dbReference type="PROSITE" id="PS51194">
    <property type="entry name" value="HELICASE_CTER"/>
    <property type="match status" value="1"/>
</dbReference>
<evidence type="ECO:0000256" key="1">
    <source>
        <dbReference type="ARBA" id="ARBA00022741"/>
    </source>
</evidence>
<dbReference type="InterPro" id="IPR018973">
    <property type="entry name" value="MZB"/>
</dbReference>
<dbReference type="Proteomes" id="UP001139477">
    <property type="component" value="Unassembled WGS sequence"/>
</dbReference>
<evidence type="ECO:0000313" key="5">
    <source>
        <dbReference type="EMBL" id="MCP1169018.1"/>
    </source>
</evidence>
<dbReference type="SMART" id="SM00487">
    <property type="entry name" value="DEXDc"/>
    <property type="match status" value="1"/>
</dbReference>
<dbReference type="GO" id="GO:0043138">
    <property type="term" value="F:3'-5' DNA helicase activity"/>
    <property type="evidence" value="ECO:0007669"/>
    <property type="project" value="TreeGrafter"/>
</dbReference>
<evidence type="ECO:0000313" key="6">
    <source>
        <dbReference type="Proteomes" id="UP001139477"/>
    </source>
</evidence>
<evidence type="ECO:0000259" key="3">
    <source>
        <dbReference type="PROSITE" id="PS51192"/>
    </source>
</evidence>
<dbReference type="PANTHER" id="PTHR47957">
    <property type="entry name" value="ATP-DEPENDENT HELICASE HRQ1"/>
    <property type="match status" value="1"/>
</dbReference>
<dbReference type="Pfam" id="PF00271">
    <property type="entry name" value="Helicase_C"/>
    <property type="match status" value="1"/>
</dbReference>
<dbReference type="InterPro" id="IPR011545">
    <property type="entry name" value="DEAD/DEAH_box_helicase_dom"/>
</dbReference>
<evidence type="ECO:0000259" key="4">
    <source>
        <dbReference type="PROSITE" id="PS51194"/>
    </source>
</evidence>
<gene>
    <name evidence="5" type="ORF">NHG85_10865</name>
</gene>
<dbReference type="RefSeq" id="WP_253332296.1">
    <property type="nucleotide sequence ID" value="NZ_JAMYXC010000161.1"/>
</dbReference>
<dbReference type="PROSITE" id="PS51192">
    <property type="entry name" value="HELICASE_ATP_BIND_1"/>
    <property type="match status" value="1"/>
</dbReference>
<dbReference type="GO" id="GO:0036297">
    <property type="term" value="P:interstrand cross-link repair"/>
    <property type="evidence" value="ECO:0007669"/>
    <property type="project" value="TreeGrafter"/>
</dbReference>
<keyword evidence="1" id="KW-0547">Nucleotide-binding</keyword>
<dbReference type="GO" id="GO:0003676">
    <property type="term" value="F:nucleic acid binding"/>
    <property type="evidence" value="ECO:0007669"/>
    <property type="project" value="InterPro"/>
</dbReference>
<dbReference type="GO" id="GO:0005524">
    <property type="term" value="F:ATP binding"/>
    <property type="evidence" value="ECO:0007669"/>
    <property type="project" value="UniProtKB-KW"/>
</dbReference>
<name>A0A9X2JNZ7_9RHOB</name>
<dbReference type="Pfam" id="PF00270">
    <property type="entry name" value="DEAD"/>
    <property type="match status" value="1"/>
</dbReference>
<dbReference type="EMBL" id="JAMYXC010000161">
    <property type="protein sequence ID" value="MCP1169018.1"/>
    <property type="molecule type" value="Genomic_DNA"/>
</dbReference>
<keyword evidence="6" id="KW-1185">Reference proteome</keyword>
<dbReference type="PANTHER" id="PTHR47957:SF3">
    <property type="entry name" value="ATP-DEPENDENT HELICASE HRQ1"/>
    <property type="match status" value="1"/>
</dbReference>
<reference evidence="5" key="1">
    <citation type="submission" date="2022-06" db="EMBL/GenBank/DDBJ databases">
        <title>Limimaricola sediminis sp. nov., isolated from an intertidal sediment.</title>
        <authorList>
            <person name="Shao X."/>
        </authorList>
    </citation>
    <scope>NUCLEOTIDE SEQUENCE</scope>
    <source>
        <strain evidence="5">ASW11-118</strain>
    </source>
</reference>
<dbReference type="GO" id="GO:0006289">
    <property type="term" value="P:nucleotide-excision repair"/>
    <property type="evidence" value="ECO:0007669"/>
    <property type="project" value="TreeGrafter"/>
</dbReference>
<dbReference type="Gene3D" id="3.40.50.300">
    <property type="entry name" value="P-loop containing nucleotide triphosphate hydrolases"/>
    <property type="match status" value="2"/>
</dbReference>
<dbReference type="InterPro" id="IPR027417">
    <property type="entry name" value="P-loop_NTPase"/>
</dbReference>
<protein>
    <submittedName>
        <fullName evidence="5">DEAD/DEAH box helicase</fullName>
    </submittedName>
</protein>
<dbReference type="SUPFAM" id="SSF52540">
    <property type="entry name" value="P-loop containing nucleoside triphosphate hydrolases"/>
    <property type="match status" value="2"/>
</dbReference>
<feature type="domain" description="Helicase C-terminal" evidence="4">
    <location>
        <begin position="945"/>
        <end position="1097"/>
    </location>
</feature>
<evidence type="ECO:0000256" key="2">
    <source>
        <dbReference type="ARBA" id="ARBA00022840"/>
    </source>
</evidence>
<dbReference type="InterPro" id="IPR014001">
    <property type="entry name" value="Helicase_ATP-bd"/>
</dbReference>
<dbReference type="Pfam" id="PF09369">
    <property type="entry name" value="MZB"/>
    <property type="match status" value="1"/>
</dbReference>
<dbReference type="InterPro" id="IPR001650">
    <property type="entry name" value="Helicase_C-like"/>
</dbReference>